<proteinExistence type="inferred from homology"/>
<keyword evidence="1" id="KW-0004">4Fe-4S</keyword>
<dbReference type="PANTHER" id="PTHR43822:SF2">
    <property type="entry name" value="HOMOACONITASE, MITOCHONDRIAL"/>
    <property type="match status" value="1"/>
</dbReference>
<keyword evidence="3" id="KW-0408">Iron</keyword>
<dbReference type="GO" id="GO:0009098">
    <property type="term" value="P:L-leucine biosynthetic process"/>
    <property type="evidence" value="ECO:0007669"/>
    <property type="project" value="InterPro"/>
</dbReference>
<evidence type="ECO:0000256" key="1">
    <source>
        <dbReference type="ARBA" id="ARBA00022485"/>
    </source>
</evidence>
<dbReference type="NCBIfam" id="TIGR01343">
    <property type="entry name" value="hacA_fam"/>
    <property type="match status" value="1"/>
</dbReference>
<dbReference type="InterPro" id="IPR001030">
    <property type="entry name" value="Acoase/IPM_deHydtase_lsu_aba"/>
</dbReference>
<dbReference type="SUPFAM" id="SSF53732">
    <property type="entry name" value="Aconitase iron-sulfur domain"/>
    <property type="match status" value="1"/>
</dbReference>
<dbReference type="PRINTS" id="PR00415">
    <property type="entry name" value="ACONITASE"/>
</dbReference>
<evidence type="ECO:0000256" key="3">
    <source>
        <dbReference type="ARBA" id="ARBA00023004"/>
    </source>
</evidence>
<evidence type="ECO:0000256" key="5">
    <source>
        <dbReference type="ARBA" id="ARBA00023239"/>
    </source>
</evidence>
<reference evidence="7" key="1">
    <citation type="submission" date="2018-06" db="EMBL/GenBank/DDBJ databases">
        <authorList>
            <person name="Zhirakovskaya E."/>
        </authorList>
    </citation>
    <scope>NUCLEOTIDE SEQUENCE</scope>
</reference>
<dbReference type="NCBIfam" id="TIGR02086">
    <property type="entry name" value="IPMI_arch"/>
    <property type="match status" value="1"/>
</dbReference>
<accession>A0A3B0SP80</accession>
<dbReference type="GO" id="GO:0046872">
    <property type="term" value="F:metal ion binding"/>
    <property type="evidence" value="ECO:0007669"/>
    <property type="project" value="UniProtKB-KW"/>
</dbReference>
<dbReference type="Gene3D" id="3.30.499.10">
    <property type="entry name" value="Aconitase, domain 3"/>
    <property type="match status" value="2"/>
</dbReference>
<dbReference type="PROSITE" id="PS00450">
    <property type="entry name" value="ACONITASE_1"/>
    <property type="match status" value="1"/>
</dbReference>
<dbReference type="AlphaFoldDB" id="A0A3B0SP80"/>
<evidence type="ECO:0000259" key="6">
    <source>
        <dbReference type="Pfam" id="PF00330"/>
    </source>
</evidence>
<dbReference type="GO" id="GO:0051539">
    <property type="term" value="F:4 iron, 4 sulfur cluster binding"/>
    <property type="evidence" value="ECO:0007669"/>
    <property type="project" value="UniProtKB-KW"/>
</dbReference>
<evidence type="ECO:0000256" key="2">
    <source>
        <dbReference type="ARBA" id="ARBA00022723"/>
    </source>
</evidence>
<dbReference type="InterPro" id="IPR011826">
    <property type="entry name" value="HAcnase/IPMdehydase_lsu_prok"/>
</dbReference>
<keyword evidence="4" id="KW-0411">Iron-sulfur</keyword>
<dbReference type="PANTHER" id="PTHR43822">
    <property type="entry name" value="HOMOACONITASE, MITOCHONDRIAL-RELATED"/>
    <property type="match status" value="1"/>
</dbReference>
<evidence type="ECO:0000313" key="7">
    <source>
        <dbReference type="EMBL" id="VAW07625.1"/>
    </source>
</evidence>
<evidence type="ECO:0000256" key="4">
    <source>
        <dbReference type="ARBA" id="ARBA00023014"/>
    </source>
</evidence>
<keyword evidence="5 7" id="KW-0456">Lyase</keyword>
<dbReference type="HAMAP" id="MF_01027">
    <property type="entry name" value="LeuC_type2"/>
    <property type="match status" value="1"/>
</dbReference>
<keyword evidence="2" id="KW-0479">Metal-binding</keyword>
<dbReference type="EC" id="4.2.1.33" evidence="7"/>
<feature type="domain" description="Aconitase/3-isopropylmalate dehydratase large subunit alpha/beta/alpha" evidence="6">
    <location>
        <begin position="26"/>
        <end position="410"/>
    </location>
</feature>
<protein>
    <submittedName>
        <fullName evidence="7">3-isopropylmalate dehydratase large subunit</fullName>
        <ecNumber evidence="7">4.2.1.33</ecNumber>
    </submittedName>
</protein>
<dbReference type="InterPro" id="IPR036008">
    <property type="entry name" value="Aconitase_4Fe-4S_dom"/>
</dbReference>
<dbReference type="EMBL" id="UOEK01000410">
    <property type="protein sequence ID" value="VAW07625.1"/>
    <property type="molecule type" value="Genomic_DNA"/>
</dbReference>
<dbReference type="NCBIfam" id="NF001614">
    <property type="entry name" value="PRK00402.1"/>
    <property type="match status" value="1"/>
</dbReference>
<dbReference type="CDD" id="cd01583">
    <property type="entry name" value="IPMI"/>
    <property type="match status" value="1"/>
</dbReference>
<dbReference type="InterPro" id="IPR050067">
    <property type="entry name" value="IPM_dehydratase_rel_enz"/>
</dbReference>
<name>A0A3B0SP80_9ZZZZ</name>
<sequence>MGMTHAEKLLASAAHKPSVTAGEFVVADIDLALLHDIFAAQVFDLLQEVGVPNVFDPDKTVVVVDHLVPAPSAAAAAVHQKIRSHVARLGINAFYDAGEGICHQLLPEQGHVRPGMLIVGTDSHTTTHGALGAGGTGIGTSDMVYALATGRLWFRVPETIRFEMTGDLLPGVSWKDVILHLAGRFGSDAAQYRAMEFGGSAVKNANMSSRLTVANMAVEMGAKFGLFAADEVTDAYLRDHGGVGSEPYGPDPDAEYEAVHEISLSDLPPQVALPNEVDRVSSIEDVAGLTINQAFIGSCTNGRIEDLQAAAAVLAGKHIAPGVRLLVVPASRQILQEALETGVIATLVDAGASVLTPGCGPCFGGHGGLLGPGERCIGTHNRNFIGRMGSADAEIYLGSPATVAASALRGRLADPRDLEVNNDE</sequence>
<dbReference type="Pfam" id="PF00330">
    <property type="entry name" value="Aconitase"/>
    <property type="match status" value="1"/>
</dbReference>
<dbReference type="InterPro" id="IPR006251">
    <property type="entry name" value="Homoacnase/IPMdehydase_lsu"/>
</dbReference>
<dbReference type="InterPro" id="IPR015931">
    <property type="entry name" value="Acnase/IPM_dHydase_lsu_aba_1/3"/>
</dbReference>
<dbReference type="GO" id="GO:0003861">
    <property type="term" value="F:3-isopropylmalate dehydratase activity"/>
    <property type="evidence" value="ECO:0007669"/>
    <property type="project" value="UniProtKB-EC"/>
</dbReference>
<dbReference type="InterPro" id="IPR018136">
    <property type="entry name" value="Aconitase_4Fe-4S_BS"/>
</dbReference>
<dbReference type="InterPro" id="IPR033941">
    <property type="entry name" value="IPMI_cat"/>
</dbReference>
<organism evidence="7">
    <name type="scientific">hydrothermal vent metagenome</name>
    <dbReference type="NCBI Taxonomy" id="652676"/>
    <lineage>
        <taxon>unclassified sequences</taxon>
        <taxon>metagenomes</taxon>
        <taxon>ecological metagenomes</taxon>
    </lineage>
</organism>
<gene>
    <name evidence="7" type="ORF">MNBD_ACTINO02-688</name>
</gene>